<protein>
    <recommendedName>
        <fullName evidence="5">CBM-cenC domain-containing protein</fullName>
    </recommendedName>
</protein>
<accession>A0A8H5UTV1</accession>
<proteinExistence type="predicted"/>
<keyword evidence="4" id="KW-1185">Reference proteome</keyword>
<dbReference type="OrthoDB" id="5102317at2759"/>
<sequence>MKFTSAVLQLLALCQIASASPCNPSLTVTSAATASTTEASQTESSTAFIHETTATTDYETLSGSSTIATSIATSSVEVETTTTTTAASGPTNLISNPGFEGSTIAPWTIYNNVGALSIASGSGIPPSPQAGQFSASGENLSNMGITQNLDSSLITVDQEYRFSVYTKVTASNFCISQTIACGAGTGFVNSANWGAMQANGWILTTVTCSWNEAQLDAGPSVQVTGLLAVCELTSASPCKPPSQTSNSITPTSTSSFGNAEVISRDIFSTTSLTTESATFTDLSSSVLSAGTESVTSTAVPSSASVTETESSIIASSETTTIAESTATYELSLSTTLATTSAETSIDETPTTTKPVKQQPTNLIRNPGFEDPTFAPWEAQKIGNRGWLSVRSDTSRPGSLQCGVFDSSNSPAGGLKRRLIQPWTWTVKQYIEPSKIMIGKDFDEDYLSLDVTSKSHPYEHGL</sequence>
<feature type="compositionally biased region" description="Low complexity" evidence="1">
    <location>
        <begin position="339"/>
        <end position="360"/>
    </location>
</feature>
<dbReference type="Proteomes" id="UP000546213">
    <property type="component" value="Unassembled WGS sequence"/>
</dbReference>
<dbReference type="Gene3D" id="2.60.120.260">
    <property type="entry name" value="Galactose-binding domain-like"/>
    <property type="match status" value="1"/>
</dbReference>
<evidence type="ECO:0000313" key="3">
    <source>
        <dbReference type="EMBL" id="KAF5599191.1"/>
    </source>
</evidence>
<comment type="caution">
    <text evidence="3">The sequence shown here is derived from an EMBL/GenBank/DDBJ whole genome shotgun (WGS) entry which is preliminary data.</text>
</comment>
<organism evidence="3 4">
    <name type="scientific">Fusarium pseudocircinatum</name>
    <dbReference type="NCBI Taxonomy" id="56676"/>
    <lineage>
        <taxon>Eukaryota</taxon>
        <taxon>Fungi</taxon>
        <taxon>Dikarya</taxon>
        <taxon>Ascomycota</taxon>
        <taxon>Pezizomycotina</taxon>
        <taxon>Sordariomycetes</taxon>
        <taxon>Hypocreomycetidae</taxon>
        <taxon>Hypocreales</taxon>
        <taxon>Nectriaceae</taxon>
        <taxon>Fusarium</taxon>
        <taxon>Fusarium fujikuroi species complex</taxon>
    </lineage>
</organism>
<evidence type="ECO:0000256" key="1">
    <source>
        <dbReference type="SAM" id="MobiDB-lite"/>
    </source>
</evidence>
<feature type="signal peptide" evidence="2">
    <location>
        <begin position="1"/>
        <end position="19"/>
    </location>
</feature>
<name>A0A8H5UTV1_9HYPO</name>
<evidence type="ECO:0000256" key="2">
    <source>
        <dbReference type="SAM" id="SignalP"/>
    </source>
</evidence>
<evidence type="ECO:0000313" key="4">
    <source>
        <dbReference type="Proteomes" id="UP000546213"/>
    </source>
</evidence>
<evidence type="ECO:0008006" key="5">
    <source>
        <dbReference type="Google" id="ProtNLM"/>
    </source>
</evidence>
<dbReference type="EMBL" id="JAAOAS010000054">
    <property type="protein sequence ID" value="KAF5599191.1"/>
    <property type="molecule type" value="Genomic_DNA"/>
</dbReference>
<feature type="chain" id="PRO_5034168761" description="CBM-cenC domain-containing protein" evidence="2">
    <location>
        <begin position="20"/>
        <end position="461"/>
    </location>
</feature>
<gene>
    <name evidence="3" type="ORF">FPCIR_2587</name>
</gene>
<keyword evidence="2" id="KW-0732">Signal</keyword>
<reference evidence="3 4" key="1">
    <citation type="submission" date="2020-05" db="EMBL/GenBank/DDBJ databases">
        <title>Identification and distribution of gene clusters putatively required for synthesis of sphingolipid metabolism inhibitors in phylogenetically diverse species of the filamentous fungus Fusarium.</title>
        <authorList>
            <person name="Kim H.-S."/>
            <person name="Busman M."/>
            <person name="Brown D.W."/>
            <person name="Divon H."/>
            <person name="Uhlig S."/>
            <person name="Proctor R.H."/>
        </authorList>
    </citation>
    <scope>NUCLEOTIDE SEQUENCE [LARGE SCALE GENOMIC DNA]</scope>
    <source>
        <strain evidence="3 4">NRRL 36939</strain>
    </source>
</reference>
<feature type="region of interest" description="Disordered" evidence="1">
    <location>
        <begin position="291"/>
        <end position="310"/>
    </location>
</feature>
<feature type="region of interest" description="Disordered" evidence="1">
    <location>
        <begin position="339"/>
        <end position="370"/>
    </location>
</feature>
<dbReference type="AlphaFoldDB" id="A0A8H5UTV1"/>